<dbReference type="AlphaFoldDB" id="E1LM41"/>
<dbReference type="EMBL" id="AEDU01000014">
    <property type="protein sequence ID" value="EFN98701.1"/>
    <property type="molecule type" value="Genomic_DNA"/>
</dbReference>
<accession>E1LM41</accession>
<name>E1LM41_STRMT</name>
<protein>
    <submittedName>
        <fullName evidence="1">Uncharacterized protein</fullName>
    </submittedName>
</protein>
<evidence type="ECO:0000313" key="2">
    <source>
        <dbReference type="Proteomes" id="UP000004966"/>
    </source>
</evidence>
<dbReference type="Proteomes" id="UP000004966">
    <property type="component" value="Unassembled WGS sequence"/>
</dbReference>
<proteinExistence type="predicted"/>
<dbReference type="eggNOG" id="COG2514">
    <property type="taxonomic scope" value="Bacteria"/>
</dbReference>
<gene>
    <name evidence="1" type="ORF">SMSK564_1013</name>
</gene>
<organism evidence="1 2">
    <name type="scientific">Streptococcus mitis SK564</name>
    <dbReference type="NCBI Taxonomy" id="585203"/>
    <lineage>
        <taxon>Bacteria</taxon>
        <taxon>Bacillati</taxon>
        <taxon>Bacillota</taxon>
        <taxon>Bacilli</taxon>
        <taxon>Lactobacillales</taxon>
        <taxon>Streptococcaceae</taxon>
        <taxon>Streptococcus</taxon>
        <taxon>Streptococcus mitis group</taxon>
    </lineage>
</organism>
<comment type="caution">
    <text evidence="1">The sequence shown here is derived from an EMBL/GenBank/DDBJ whole genome shotgun (WGS) entry which is preliminary data.</text>
</comment>
<sequence>MYRHLNTTEKALGDILKHLIDLQIPLVGGADHAYNEALYFENLE</sequence>
<evidence type="ECO:0000313" key="1">
    <source>
        <dbReference type="EMBL" id="EFN98701.1"/>
    </source>
</evidence>
<reference evidence="1 2" key="1">
    <citation type="submission" date="2010-09" db="EMBL/GenBank/DDBJ databases">
        <authorList>
            <person name="Daugherty S.C."/>
            <person name="Tallon L.J."/>
            <person name="Jones K.M."/>
            <person name="Liu X."/>
            <person name="Kilian M."/>
            <person name="Tettelin H."/>
        </authorList>
    </citation>
    <scope>NUCLEOTIDE SEQUENCE [LARGE SCALE GENOMIC DNA]</scope>
    <source>
        <strain evidence="1 2">SK564</strain>
    </source>
</reference>